<dbReference type="RefSeq" id="WP_369271266.1">
    <property type="nucleotide sequence ID" value="NZ_CP163432.1"/>
</dbReference>
<reference evidence="2" key="1">
    <citation type="submission" date="2024-07" db="EMBL/GenBank/DDBJ databases">
        <authorList>
            <person name="Yu S.T."/>
        </authorList>
    </citation>
    <scope>NUCLEOTIDE SEQUENCE</scope>
    <source>
        <strain evidence="2">R11</strain>
    </source>
</reference>
<evidence type="ECO:0000256" key="1">
    <source>
        <dbReference type="SAM" id="Phobius"/>
    </source>
</evidence>
<evidence type="ECO:0000313" key="2">
    <source>
        <dbReference type="EMBL" id="XDQ10991.1"/>
    </source>
</evidence>
<organism evidence="2">
    <name type="scientific">Streptomyces sp. R11</name>
    <dbReference type="NCBI Taxonomy" id="3238625"/>
    <lineage>
        <taxon>Bacteria</taxon>
        <taxon>Bacillati</taxon>
        <taxon>Actinomycetota</taxon>
        <taxon>Actinomycetes</taxon>
        <taxon>Kitasatosporales</taxon>
        <taxon>Streptomycetaceae</taxon>
        <taxon>Streptomyces</taxon>
    </lineage>
</organism>
<dbReference type="EMBL" id="CP163432">
    <property type="protein sequence ID" value="XDQ10991.1"/>
    <property type="molecule type" value="Genomic_DNA"/>
</dbReference>
<evidence type="ECO:0008006" key="3">
    <source>
        <dbReference type="Google" id="ProtNLM"/>
    </source>
</evidence>
<gene>
    <name evidence="2" type="ORF">AB5J55_15610</name>
</gene>
<keyword evidence="1" id="KW-0812">Transmembrane</keyword>
<name>A0AB39MZR8_9ACTN</name>
<dbReference type="AlphaFoldDB" id="A0AB39MZR8"/>
<feature type="transmembrane region" description="Helical" evidence="1">
    <location>
        <begin position="6"/>
        <end position="24"/>
    </location>
</feature>
<keyword evidence="1" id="KW-0472">Membrane</keyword>
<protein>
    <recommendedName>
        <fullName evidence="3">DUF3592 domain-containing protein</fullName>
    </recommendedName>
</protein>
<accession>A0AB39MZR8</accession>
<sequence>MDAIFYVIPGLVMAVAFFVAYRVVHRSLQMRSAWNSGLTAQARCLRSYTTVSGGHGSTSVRTTLHHVYEFVARDGRLVRFEEEGGPGTRVEGDLVTVHYAEGEQVVATAHAPGHARQAAATVGILVFLGVVVLFCVGFMSSYSDMSSGMDPMGAF</sequence>
<feature type="transmembrane region" description="Helical" evidence="1">
    <location>
        <begin position="118"/>
        <end position="142"/>
    </location>
</feature>
<keyword evidence="1" id="KW-1133">Transmembrane helix</keyword>
<proteinExistence type="predicted"/>